<reference evidence="9" key="1">
    <citation type="submission" date="2016-11" db="EMBL/GenBank/DDBJ databases">
        <authorList>
            <person name="Varghese N."/>
            <person name="Submissions S."/>
        </authorList>
    </citation>
    <scope>NUCLEOTIDE SEQUENCE [LARGE SCALE GENOMIC DNA]</scope>
    <source>
        <strain evidence="9">DSM 26910</strain>
    </source>
</reference>
<dbReference type="OrthoDB" id="5694214at2"/>
<dbReference type="InterPro" id="IPR011990">
    <property type="entry name" value="TPR-like_helical_dom_sf"/>
</dbReference>
<evidence type="ECO:0000259" key="6">
    <source>
        <dbReference type="Pfam" id="PF07980"/>
    </source>
</evidence>
<dbReference type="Pfam" id="PF14322">
    <property type="entry name" value="SusD-like_3"/>
    <property type="match status" value="1"/>
</dbReference>
<evidence type="ECO:0000259" key="7">
    <source>
        <dbReference type="Pfam" id="PF14322"/>
    </source>
</evidence>
<sequence length="535" mass="60911">MKFYKSISIGILIIMGVLGIFSCSSELDIKPTAELENEYFETEIRIQEGIGACYAAMANMYGPLLGDGGGIHEILLLPGDDITHQDAGRAATEAFSGLNSSNGQVNTLWTRLYQMIYRCNFILEKIEEEEVKKAYETAGLFEINQGEILFLRSWCFYRLWDFFRKAPLQDKRIRTISEAILPPSEGFQMLDKAIEDLELAATLLPEENYWPSSTERGRAFNESAYGLLVKCYTLRARYNNASPDDYQKAISAFEKINTRELVHFADNFDFQYENNAESLFEFQASHATEEDNAWLDNNFGGGAGQMGAMYHYNTSHWGNYMSGIYGPTQKLMNAFEEEDPRKEYTFANYTTNVYGDVTVPADPWNKFDNQQLMKYVTPGRCWFEKGWGISSTNNTRLIRYADIKLLAAEAYLQTGAQGEALREINDIRERARRSTTDGSTSTYPADLTSVSMQNIMDERFLELAAEEGIRWTDLRSWHAAGFIDLSTWTAKDFGYNYDEKNFELEIPKHLLFPIPQGEMNTNPLMAAAGNNPGYE</sequence>
<feature type="domain" description="RagB/SusD" evidence="6">
    <location>
        <begin position="323"/>
        <end position="534"/>
    </location>
</feature>
<dbReference type="EMBL" id="FQUM01000003">
    <property type="protein sequence ID" value="SHF11195.1"/>
    <property type="molecule type" value="Genomic_DNA"/>
</dbReference>
<protein>
    <submittedName>
        <fullName evidence="8">Starch-binding associating with outer membrane</fullName>
    </submittedName>
</protein>
<evidence type="ECO:0000256" key="1">
    <source>
        <dbReference type="ARBA" id="ARBA00004442"/>
    </source>
</evidence>
<dbReference type="Proteomes" id="UP000184164">
    <property type="component" value="Unassembled WGS sequence"/>
</dbReference>
<keyword evidence="9" id="KW-1185">Reference proteome</keyword>
<dbReference type="RefSeq" id="WP_083570658.1">
    <property type="nucleotide sequence ID" value="NZ_FQUM01000003.1"/>
</dbReference>
<keyword evidence="3" id="KW-0732">Signal</keyword>
<evidence type="ECO:0000313" key="9">
    <source>
        <dbReference type="Proteomes" id="UP000184164"/>
    </source>
</evidence>
<organism evidence="8 9">
    <name type="scientific">Mariniphaga anaerophila</name>
    <dbReference type="NCBI Taxonomy" id="1484053"/>
    <lineage>
        <taxon>Bacteria</taxon>
        <taxon>Pseudomonadati</taxon>
        <taxon>Bacteroidota</taxon>
        <taxon>Bacteroidia</taxon>
        <taxon>Marinilabiliales</taxon>
        <taxon>Prolixibacteraceae</taxon>
        <taxon>Mariniphaga</taxon>
    </lineage>
</organism>
<comment type="similarity">
    <text evidence="2">Belongs to the SusD family.</text>
</comment>
<dbReference type="GO" id="GO:0009279">
    <property type="term" value="C:cell outer membrane"/>
    <property type="evidence" value="ECO:0007669"/>
    <property type="project" value="UniProtKB-SubCell"/>
</dbReference>
<dbReference type="Gene3D" id="1.25.40.390">
    <property type="match status" value="1"/>
</dbReference>
<evidence type="ECO:0000256" key="3">
    <source>
        <dbReference type="ARBA" id="ARBA00022729"/>
    </source>
</evidence>
<feature type="domain" description="SusD-like N-terminal" evidence="7">
    <location>
        <begin position="95"/>
        <end position="232"/>
    </location>
</feature>
<evidence type="ECO:0000256" key="5">
    <source>
        <dbReference type="ARBA" id="ARBA00023237"/>
    </source>
</evidence>
<name>A0A1M4YZQ9_9BACT</name>
<accession>A0A1M4YZQ9</accession>
<dbReference type="PROSITE" id="PS51257">
    <property type="entry name" value="PROKAR_LIPOPROTEIN"/>
    <property type="match status" value="1"/>
</dbReference>
<proteinExistence type="inferred from homology"/>
<evidence type="ECO:0000256" key="2">
    <source>
        <dbReference type="ARBA" id="ARBA00006275"/>
    </source>
</evidence>
<dbReference type="STRING" id="1484053.SAMN05444274_103527"/>
<evidence type="ECO:0000256" key="4">
    <source>
        <dbReference type="ARBA" id="ARBA00023136"/>
    </source>
</evidence>
<dbReference type="SUPFAM" id="SSF48452">
    <property type="entry name" value="TPR-like"/>
    <property type="match status" value="1"/>
</dbReference>
<dbReference type="Pfam" id="PF07980">
    <property type="entry name" value="SusD_RagB"/>
    <property type="match status" value="1"/>
</dbReference>
<keyword evidence="4" id="KW-0472">Membrane</keyword>
<comment type="subcellular location">
    <subcellularLocation>
        <location evidence="1">Cell outer membrane</location>
    </subcellularLocation>
</comment>
<evidence type="ECO:0000313" key="8">
    <source>
        <dbReference type="EMBL" id="SHF11195.1"/>
    </source>
</evidence>
<dbReference type="InterPro" id="IPR012944">
    <property type="entry name" value="SusD_RagB_dom"/>
</dbReference>
<dbReference type="AlphaFoldDB" id="A0A1M4YZQ9"/>
<keyword evidence="5" id="KW-0998">Cell outer membrane</keyword>
<dbReference type="InterPro" id="IPR033985">
    <property type="entry name" value="SusD-like_N"/>
</dbReference>
<gene>
    <name evidence="8" type="ORF">SAMN05444274_103527</name>
</gene>